<evidence type="ECO:0000259" key="1">
    <source>
        <dbReference type="Pfam" id="PF07498"/>
    </source>
</evidence>
<dbReference type="GO" id="GO:0006353">
    <property type="term" value="P:DNA-templated transcription termination"/>
    <property type="evidence" value="ECO:0007669"/>
    <property type="project" value="InterPro"/>
</dbReference>
<feature type="domain" description="Rho termination factor-like N-terminal" evidence="1">
    <location>
        <begin position="4"/>
        <end position="37"/>
    </location>
</feature>
<dbReference type="Pfam" id="PF16258">
    <property type="entry name" value="DUF4912"/>
    <property type="match status" value="1"/>
</dbReference>
<dbReference type="InterPro" id="IPR011112">
    <property type="entry name" value="Rho-like_N"/>
</dbReference>
<protein>
    <recommendedName>
        <fullName evidence="1">Rho termination factor-like N-terminal domain-containing protein</fullName>
    </recommendedName>
</protein>
<sequence>MKFEDMNKAELYEIAKKFNIKNRSAMTKEELANALSKYDKTVSSKGAAQESVSSHVTAEAKNEPQPLKKEYPIPDIYNINTVVLLPVNPKKEYVYWEVSDKTMNEFCRSYNTADPIFILKVFTGEEDNIAELASVRVGKYGNWYFDLYCPDQRLWAEIGMLDSMGNYHTISTSKRIKMPTDRISDLIDEETWMTVGENIEKIYHLSGVTDLQKEELLSSARMHSELFKKLHQTEGGMSSSSLTRKGGE</sequence>
<keyword evidence="3" id="KW-1185">Reference proteome</keyword>
<dbReference type="InterPro" id="IPR036269">
    <property type="entry name" value="Rho_N_sf"/>
</dbReference>
<dbReference type="Proteomes" id="UP000294614">
    <property type="component" value="Unassembled WGS sequence"/>
</dbReference>
<dbReference type="RefSeq" id="WP_165871213.1">
    <property type="nucleotide sequence ID" value="NZ_JBLJBI010000138.1"/>
</dbReference>
<reference evidence="2 3" key="1">
    <citation type="submission" date="2019-03" db="EMBL/GenBank/DDBJ databases">
        <title>Genomic Encyclopedia of Type Strains, Phase IV (KMG-IV): sequencing the most valuable type-strain genomes for metagenomic binning, comparative biology and taxonomic classification.</title>
        <authorList>
            <person name="Goeker M."/>
        </authorList>
    </citation>
    <scope>NUCLEOTIDE SEQUENCE [LARGE SCALE GENOMIC DNA]</scope>
    <source>
        <strain evidence="2 3">DSM 24984</strain>
    </source>
</reference>
<dbReference type="InterPro" id="IPR032585">
    <property type="entry name" value="DUF4912"/>
</dbReference>
<evidence type="ECO:0000313" key="2">
    <source>
        <dbReference type="EMBL" id="TCK62451.1"/>
    </source>
</evidence>
<dbReference type="Gene3D" id="1.10.720.10">
    <property type="match status" value="1"/>
</dbReference>
<gene>
    <name evidence="2" type="ORF">C8D98_0977</name>
</gene>
<dbReference type="SUPFAM" id="SSF68912">
    <property type="entry name" value="Rho N-terminal domain-like"/>
    <property type="match status" value="1"/>
</dbReference>
<proteinExistence type="predicted"/>
<name>A0A4V2PSF5_9BACT</name>
<dbReference type="AlphaFoldDB" id="A0A4V2PSF5"/>
<organism evidence="2 3">
    <name type="scientific">Seleniivibrio woodruffii</name>
    <dbReference type="NCBI Taxonomy" id="1078050"/>
    <lineage>
        <taxon>Bacteria</taxon>
        <taxon>Pseudomonadati</taxon>
        <taxon>Deferribacterota</taxon>
        <taxon>Deferribacteres</taxon>
        <taxon>Deferribacterales</taxon>
        <taxon>Geovibrionaceae</taxon>
        <taxon>Seleniivibrio</taxon>
    </lineage>
</organism>
<accession>A0A4V2PSF5</accession>
<dbReference type="EMBL" id="SMGG01000003">
    <property type="protein sequence ID" value="TCK62451.1"/>
    <property type="molecule type" value="Genomic_DNA"/>
</dbReference>
<comment type="caution">
    <text evidence="2">The sequence shown here is derived from an EMBL/GenBank/DDBJ whole genome shotgun (WGS) entry which is preliminary data.</text>
</comment>
<dbReference type="Pfam" id="PF07498">
    <property type="entry name" value="Rho_N"/>
    <property type="match status" value="1"/>
</dbReference>
<evidence type="ECO:0000313" key="3">
    <source>
        <dbReference type="Proteomes" id="UP000294614"/>
    </source>
</evidence>